<dbReference type="RefSeq" id="WP_190717356.1">
    <property type="nucleotide sequence ID" value="NZ_JACJST010000020.1"/>
</dbReference>
<name>A0ABR8FJH6_9NOST</name>
<accession>A0ABR8FJH6</accession>
<reference evidence="1 2" key="1">
    <citation type="journal article" date="2020" name="ISME J.">
        <title>Comparative genomics reveals insights into cyanobacterial evolution and habitat adaptation.</title>
        <authorList>
            <person name="Chen M.Y."/>
            <person name="Teng W.K."/>
            <person name="Zhao L."/>
            <person name="Hu C.X."/>
            <person name="Zhou Y.K."/>
            <person name="Han B.P."/>
            <person name="Song L.R."/>
            <person name="Shu W.S."/>
        </authorList>
    </citation>
    <scope>NUCLEOTIDE SEQUENCE [LARGE SCALE GENOMIC DNA]</scope>
    <source>
        <strain evidence="1 2">FACHB-196</strain>
    </source>
</reference>
<comment type="caution">
    <text evidence="1">The sequence shown here is derived from an EMBL/GenBank/DDBJ whole genome shotgun (WGS) entry which is preliminary data.</text>
</comment>
<proteinExistence type="predicted"/>
<dbReference type="EMBL" id="JACJST010000020">
    <property type="protein sequence ID" value="MBD2570015.1"/>
    <property type="molecule type" value="Genomic_DNA"/>
</dbReference>
<dbReference type="Proteomes" id="UP000640531">
    <property type="component" value="Unassembled WGS sequence"/>
</dbReference>
<protein>
    <submittedName>
        <fullName evidence="1">Uncharacterized protein</fullName>
    </submittedName>
</protein>
<gene>
    <name evidence="1" type="ORF">H6G59_19365</name>
</gene>
<keyword evidence="2" id="KW-1185">Reference proteome</keyword>
<organism evidence="1 2">
    <name type="scientific">Anabaena lutea FACHB-196</name>
    <dbReference type="NCBI Taxonomy" id="2692881"/>
    <lineage>
        <taxon>Bacteria</taxon>
        <taxon>Bacillati</taxon>
        <taxon>Cyanobacteriota</taxon>
        <taxon>Cyanophyceae</taxon>
        <taxon>Nostocales</taxon>
        <taxon>Nostocaceae</taxon>
        <taxon>Anabaena</taxon>
    </lineage>
</organism>
<sequence>MVTTSEALVQQADLLEKVASVILDLIQNANANARDRAEAEAKIAEFIAADEANAVTVGTGNTKLQELLNVATAAILPSSEDIAPPIAPPSVDGELG</sequence>
<evidence type="ECO:0000313" key="2">
    <source>
        <dbReference type="Proteomes" id="UP000640531"/>
    </source>
</evidence>
<evidence type="ECO:0000313" key="1">
    <source>
        <dbReference type="EMBL" id="MBD2570015.1"/>
    </source>
</evidence>